<feature type="compositionally biased region" description="Basic and acidic residues" evidence="1">
    <location>
        <begin position="281"/>
        <end position="300"/>
    </location>
</feature>
<comment type="caution">
    <text evidence="2">The sequence shown here is derived from an EMBL/GenBank/DDBJ whole genome shotgun (WGS) entry which is preliminary data.</text>
</comment>
<sequence>MGDRYSDNSPHKTAIDDRFFTTSVSSGSDICTFTDYGLKRALERSVLRPTMPLTQRDQKDAEYIEYIAQQRQLLLDQLRGAEKRYNEIDEERDANEDPIQAIWLHAAWLRASNDLQRAERSYNIFMDEIKVLLKMPPIPRADMYSEVTVKRSQAHRDLKEADAIEDALLEPSNRSKFEMATLKKEVRDLKVQLTEASKSFTWAQEEINRMRDYNVAAIQKHVKTTQELQMQLGSSRLREEYLEEAIQGYDNELARQDELLRQLKSGAQPSPADATIVGDPSEARVEQAGHASDETRREGAGADDSNASDFRVSEAAALGDIGEAGSLRRSHNAHSVCNWHAPETCRITPPEEQARGKFCAVIERN</sequence>
<dbReference type="Proteomes" id="UP000309340">
    <property type="component" value="Unassembled WGS sequence"/>
</dbReference>
<evidence type="ECO:0000313" key="2">
    <source>
        <dbReference type="EMBL" id="TKA83403.1"/>
    </source>
</evidence>
<reference evidence="2 3" key="1">
    <citation type="submission" date="2017-03" db="EMBL/GenBank/DDBJ databases">
        <title>Genomes of endolithic fungi from Antarctica.</title>
        <authorList>
            <person name="Coleine C."/>
            <person name="Masonjones S."/>
            <person name="Stajich J.E."/>
        </authorList>
    </citation>
    <scope>NUCLEOTIDE SEQUENCE [LARGE SCALE GENOMIC DNA]</scope>
    <source>
        <strain evidence="2 3">CCFEE 5184</strain>
    </source>
</reference>
<dbReference type="AlphaFoldDB" id="A0A4U0Y595"/>
<keyword evidence="3" id="KW-1185">Reference proteome</keyword>
<gene>
    <name evidence="2" type="ORF">B0A55_00338</name>
</gene>
<organism evidence="2 3">
    <name type="scientific">Friedmanniomyces simplex</name>
    <dbReference type="NCBI Taxonomy" id="329884"/>
    <lineage>
        <taxon>Eukaryota</taxon>
        <taxon>Fungi</taxon>
        <taxon>Dikarya</taxon>
        <taxon>Ascomycota</taxon>
        <taxon>Pezizomycotina</taxon>
        <taxon>Dothideomycetes</taxon>
        <taxon>Dothideomycetidae</taxon>
        <taxon>Mycosphaerellales</taxon>
        <taxon>Teratosphaeriaceae</taxon>
        <taxon>Friedmanniomyces</taxon>
    </lineage>
</organism>
<dbReference type="OrthoDB" id="3824096at2759"/>
<name>A0A4U0Y595_9PEZI</name>
<evidence type="ECO:0000313" key="3">
    <source>
        <dbReference type="Proteomes" id="UP000309340"/>
    </source>
</evidence>
<proteinExistence type="predicted"/>
<feature type="region of interest" description="Disordered" evidence="1">
    <location>
        <begin position="265"/>
        <end position="307"/>
    </location>
</feature>
<evidence type="ECO:0000256" key="1">
    <source>
        <dbReference type="SAM" id="MobiDB-lite"/>
    </source>
</evidence>
<accession>A0A4U0Y595</accession>
<protein>
    <submittedName>
        <fullName evidence="2">Uncharacterized protein</fullName>
    </submittedName>
</protein>
<dbReference type="EMBL" id="NAJQ01000009">
    <property type="protein sequence ID" value="TKA83403.1"/>
    <property type="molecule type" value="Genomic_DNA"/>
</dbReference>